<dbReference type="Proteomes" id="UP000053676">
    <property type="component" value="Unassembled WGS sequence"/>
</dbReference>
<protein>
    <submittedName>
        <fullName evidence="1">Uncharacterized protein</fullName>
    </submittedName>
</protein>
<dbReference type="OrthoDB" id="407442at2759"/>
<sequence>MSQLSACKVVLTRFAKTSAMNNPFDRRERTVFVSMIDKSITDDGLYELMKQNANGSCLIS</sequence>
<reference evidence="2" key="1">
    <citation type="journal article" date="2014" name="Nat. Genet.">
        <title>Genome of the human hookworm Necator americanus.</title>
        <authorList>
            <person name="Tang Y.T."/>
            <person name="Gao X."/>
            <person name="Rosa B.A."/>
            <person name="Abubucker S."/>
            <person name="Hallsworth-Pepin K."/>
            <person name="Martin J."/>
            <person name="Tyagi R."/>
            <person name="Heizer E."/>
            <person name="Zhang X."/>
            <person name="Bhonagiri-Palsikar V."/>
            <person name="Minx P."/>
            <person name="Warren W.C."/>
            <person name="Wang Q."/>
            <person name="Zhan B."/>
            <person name="Hotez P.J."/>
            <person name="Sternberg P.W."/>
            <person name="Dougall A."/>
            <person name="Gaze S.T."/>
            <person name="Mulvenna J."/>
            <person name="Sotillo J."/>
            <person name="Ranganathan S."/>
            <person name="Rabelo E.M."/>
            <person name="Wilson R.K."/>
            <person name="Felgner P.L."/>
            <person name="Bethony J."/>
            <person name="Hawdon J.M."/>
            <person name="Gasser R.B."/>
            <person name="Loukas A."/>
            <person name="Mitreva M."/>
        </authorList>
    </citation>
    <scope>NUCLEOTIDE SEQUENCE [LARGE SCALE GENOMIC DNA]</scope>
</reference>
<dbReference type="AlphaFoldDB" id="W2SSY3"/>
<dbReference type="STRING" id="51031.W2SSY3"/>
<dbReference type="EMBL" id="KI663582">
    <property type="protein sequence ID" value="ETN72633.1"/>
    <property type="molecule type" value="Genomic_DNA"/>
</dbReference>
<proteinExistence type="predicted"/>
<evidence type="ECO:0000313" key="2">
    <source>
        <dbReference type="Proteomes" id="UP000053676"/>
    </source>
</evidence>
<gene>
    <name evidence="1" type="ORF">NECAME_13798</name>
</gene>
<organism evidence="1 2">
    <name type="scientific">Necator americanus</name>
    <name type="common">Human hookworm</name>
    <dbReference type="NCBI Taxonomy" id="51031"/>
    <lineage>
        <taxon>Eukaryota</taxon>
        <taxon>Metazoa</taxon>
        <taxon>Ecdysozoa</taxon>
        <taxon>Nematoda</taxon>
        <taxon>Chromadorea</taxon>
        <taxon>Rhabditida</taxon>
        <taxon>Rhabditina</taxon>
        <taxon>Rhabditomorpha</taxon>
        <taxon>Strongyloidea</taxon>
        <taxon>Ancylostomatidae</taxon>
        <taxon>Bunostominae</taxon>
        <taxon>Necator</taxon>
    </lineage>
</organism>
<keyword evidence="2" id="KW-1185">Reference proteome</keyword>
<name>W2SSY3_NECAM</name>
<dbReference type="KEGG" id="nai:NECAME_13798"/>
<accession>W2SSY3</accession>
<evidence type="ECO:0000313" key="1">
    <source>
        <dbReference type="EMBL" id="ETN72633.1"/>
    </source>
</evidence>